<protein>
    <recommendedName>
        <fullName evidence="3">HTH tetR-type domain-containing protein</fullName>
    </recommendedName>
</protein>
<keyword evidence="1 2" id="KW-0238">DNA-binding</keyword>
<dbReference type="RefSeq" id="WP_064123355.1">
    <property type="nucleotide sequence ID" value="NZ_CP015243.1"/>
</dbReference>
<accession>A0A172YGY5</accession>
<dbReference type="InterPro" id="IPR001647">
    <property type="entry name" value="HTH_TetR"/>
</dbReference>
<feature type="DNA-binding region" description="H-T-H motif" evidence="2">
    <location>
        <begin position="43"/>
        <end position="62"/>
    </location>
</feature>
<dbReference type="Pfam" id="PF00440">
    <property type="entry name" value="TetR_N"/>
    <property type="match status" value="1"/>
</dbReference>
<dbReference type="SUPFAM" id="SSF48498">
    <property type="entry name" value="Tetracyclin repressor-like, C-terminal domain"/>
    <property type="match status" value="1"/>
</dbReference>
<feature type="domain" description="HTH tetR-type" evidence="3">
    <location>
        <begin position="20"/>
        <end position="80"/>
    </location>
</feature>
<dbReference type="SUPFAM" id="SSF46689">
    <property type="entry name" value="Homeodomain-like"/>
    <property type="match status" value="1"/>
</dbReference>
<dbReference type="PANTHER" id="PTHR30055">
    <property type="entry name" value="HTH-TYPE TRANSCRIPTIONAL REGULATOR RUTR"/>
    <property type="match status" value="1"/>
</dbReference>
<dbReference type="InterPro" id="IPR013573">
    <property type="entry name" value="Tscrpt_reg_YcdC_C"/>
</dbReference>
<keyword evidence="5" id="KW-1185">Reference proteome</keyword>
<dbReference type="InterPro" id="IPR036271">
    <property type="entry name" value="Tet_transcr_reg_TetR-rel_C_sf"/>
</dbReference>
<dbReference type="Pfam" id="PF08362">
    <property type="entry name" value="TetR_C_3"/>
    <property type="match status" value="1"/>
</dbReference>
<dbReference type="GO" id="GO:0045892">
    <property type="term" value="P:negative regulation of DNA-templated transcription"/>
    <property type="evidence" value="ECO:0007669"/>
    <property type="project" value="InterPro"/>
</dbReference>
<dbReference type="STRING" id="376489.A5892_14205"/>
<dbReference type="GO" id="GO:0003700">
    <property type="term" value="F:DNA-binding transcription factor activity"/>
    <property type="evidence" value="ECO:0007669"/>
    <property type="project" value="TreeGrafter"/>
</dbReference>
<dbReference type="PANTHER" id="PTHR30055:SF196">
    <property type="entry name" value="HTH-TYPE TRANSCRIPTIONAL REGULATOR RUTR"/>
    <property type="match status" value="1"/>
</dbReference>
<dbReference type="AlphaFoldDB" id="A0A172YGY5"/>
<name>A0A172YGY5_9GAMM</name>
<evidence type="ECO:0000313" key="4">
    <source>
        <dbReference type="EMBL" id="ANF58484.1"/>
    </source>
</evidence>
<dbReference type="PRINTS" id="PR00455">
    <property type="entry name" value="HTHTETR"/>
</dbReference>
<dbReference type="PROSITE" id="PS50977">
    <property type="entry name" value="HTH_TETR_2"/>
    <property type="match status" value="1"/>
</dbReference>
<dbReference type="InterPro" id="IPR050109">
    <property type="entry name" value="HTH-type_TetR-like_transc_reg"/>
</dbReference>
<dbReference type="NCBIfam" id="NF011584">
    <property type="entry name" value="PRK15008.1"/>
    <property type="match status" value="1"/>
</dbReference>
<organism evidence="4 5">
    <name type="scientific">Halotalea alkalilenta</name>
    <dbReference type="NCBI Taxonomy" id="376489"/>
    <lineage>
        <taxon>Bacteria</taxon>
        <taxon>Pseudomonadati</taxon>
        <taxon>Pseudomonadota</taxon>
        <taxon>Gammaproteobacteria</taxon>
        <taxon>Oceanospirillales</taxon>
        <taxon>Halomonadaceae</taxon>
        <taxon>Halotalea</taxon>
    </lineage>
</organism>
<dbReference type="Proteomes" id="UP000077875">
    <property type="component" value="Chromosome"/>
</dbReference>
<sequence>MNQLPSLPQRSARRRPRASELKRAAIIDAALAEFSRYGLHGARVETIAELAGISKTNLLYYFSSKEILYVEVLKRILDQWLAPLKALSAEQEPLEAIDAYLSAKLAAARDQPEASRLFCLEMMQGAPLIAPVLDGELKQLVDEKSEVIAGWIEQGRLAPVDPRQLLYLLWAATQHYADFATQVRALSGSGLEDPDFFATALATLRRAVLEGLKPRDG</sequence>
<dbReference type="GO" id="GO:0000976">
    <property type="term" value="F:transcription cis-regulatory region binding"/>
    <property type="evidence" value="ECO:0007669"/>
    <property type="project" value="TreeGrafter"/>
</dbReference>
<dbReference type="Gene3D" id="1.10.357.10">
    <property type="entry name" value="Tetracycline Repressor, domain 2"/>
    <property type="match status" value="1"/>
</dbReference>
<evidence type="ECO:0000259" key="3">
    <source>
        <dbReference type="PROSITE" id="PS50977"/>
    </source>
</evidence>
<dbReference type="EMBL" id="CP015243">
    <property type="protein sequence ID" value="ANF58484.1"/>
    <property type="molecule type" value="Genomic_DNA"/>
</dbReference>
<evidence type="ECO:0000313" key="5">
    <source>
        <dbReference type="Proteomes" id="UP000077875"/>
    </source>
</evidence>
<evidence type="ECO:0000256" key="1">
    <source>
        <dbReference type="ARBA" id="ARBA00023125"/>
    </source>
</evidence>
<proteinExistence type="predicted"/>
<dbReference type="KEGG" id="haa:A5892_14205"/>
<dbReference type="InterPro" id="IPR009057">
    <property type="entry name" value="Homeodomain-like_sf"/>
</dbReference>
<dbReference type="Gene3D" id="1.10.10.60">
    <property type="entry name" value="Homeodomain-like"/>
    <property type="match status" value="1"/>
</dbReference>
<gene>
    <name evidence="4" type="ORF">A5892_14205</name>
</gene>
<reference evidence="4 5" key="1">
    <citation type="submission" date="2016-04" db="EMBL/GenBank/DDBJ databases">
        <title>Complete Genome Sequence of Halotalea alkalilenta IHB B 13600.</title>
        <authorList>
            <person name="Swarnkar M.K."/>
            <person name="Sharma A."/>
            <person name="Kaushal K."/>
            <person name="Soni R."/>
            <person name="Rana S."/>
            <person name="Singh A.K."/>
            <person name="Gulati A."/>
        </authorList>
    </citation>
    <scope>NUCLEOTIDE SEQUENCE [LARGE SCALE GENOMIC DNA]</scope>
    <source>
        <strain evidence="4 5">IHB B 13600</strain>
    </source>
</reference>
<evidence type="ECO:0000256" key="2">
    <source>
        <dbReference type="PROSITE-ProRule" id="PRU00335"/>
    </source>
</evidence>